<dbReference type="InterPro" id="IPR036390">
    <property type="entry name" value="WH_DNA-bd_sf"/>
</dbReference>
<evidence type="ECO:0000313" key="5">
    <source>
        <dbReference type="EMBL" id="EDM97867.1"/>
    </source>
</evidence>
<reference evidence="5 6" key="2">
    <citation type="submission" date="2007-06" db="EMBL/GenBank/DDBJ databases">
        <title>Draft genome sequence of Pseudoflavonifractor capillosus ATCC 29799.</title>
        <authorList>
            <person name="Sudarsanam P."/>
            <person name="Ley R."/>
            <person name="Guruge J."/>
            <person name="Turnbaugh P.J."/>
            <person name="Mahowald M."/>
            <person name="Liep D."/>
            <person name="Gordon J."/>
        </authorList>
    </citation>
    <scope>NUCLEOTIDE SEQUENCE [LARGE SCALE GENOMIC DNA]</scope>
    <source>
        <strain evidence="5 6">ATCC 29799</strain>
    </source>
</reference>
<proteinExistence type="predicted"/>
<dbReference type="Pfam" id="PF00392">
    <property type="entry name" value="GntR"/>
    <property type="match status" value="1"/>
</dbReference>
<keyword evidence="6" id="KW-1185">Reference proteome</keyword>
<name>A6P1H5_9FIRM</name>
<organism evidence="5 6">
    <name type="scientific">Pseudoflavonifractor capillosus ATCC 29799</name>
    <dbReference type="NCBI Taxonomy" id="411467"/>
    <lineage>
        <taxon>Bacteria</taxon>
        <taxon>Bacillati</taxon>
        <taxon>Bacillota</taxon>
        <taxon>Clostridia</taxon>
        <taxon>Eubacteriales</taxon>
        <taxon>Oscillospiraceae</taxon>
        <taxon>Pseudoflavonifractor</taxon>
    </lineage>
</organism>
<protein>
    <submittedName>
        <fullName evidence="5">Transcriptional regulator, GntR family</fullName>
    </submittedName>
</protein>
<feature type="domain" description="HTH gntR-type" evidence="4">
    <location>
        <begin position="9"/>
        <end position="76"/>
    </location>
</feature>
<keyword evidence="2" id="KW-0238">DNA-binding</keyword>
<evidence type="ECO:0000256" key="3">
    <source>
        <dbReference type="ARBA" id="ARBA00023163"/>
    </source>
</evidence>
<dbReference type="SUPFAM" id="SSF46785">
    <property type="entry name" value="Winged helix' DNA-binding domain"/>
    <property type="match status" value="1"/>
</dbReference>
<dbReference type="AlphaFoldDB" id="A6P1H5"/>
<evidence type="ECO:0000256" key="2">
    <source>
        <dbReference type="ARBA" id="ARBA00023125"/>
    </source>
</evidence>
<dbReference type="InterPro" id="IPR036388">
    <property type="entry name" value="WH-like_DNA-bd_sf"/>
</dbReference>
<evidence type="ECO:0000259" key="4">
    <source>
        <dbReference type="PROSITE" id="PS50949"/>
    </source>
</evidence>
<dbReference type="GO" id="GO:0003700">
    <property type="term" value="F:DNA-binding transcription factor activity"/>
    <property type="evidence" value="ECO:0007669"/>
    <property type="project" value="InterPro"/>
</dbReference>
<dbReference type="GO" id="GO:0003677">
    <property type="term" value="F:DNA binding"/>
    <property type="evidence" value="ECO:0007669"/>
    <property type="project" value="UniProtKB-KW"/>
</dbReference>
<sequence>MDWNIEIKERLHQKLSDEILFHILDGEFPLGSKLPSKSVLIRDANTSQETLRKALMQLIAQKVLVKMRQGIYVTSDEQLLKSARQQYINREITKCQRALAKANCNANIQVEDEVY</sequence>
<comment type="caution">
    <text evidence="5">The sequence shown here is derived from an EMBL/GenBank/DDBJ whole genome shotgun (WGS) entry which is preliminary data.</text>
</comment>
<dbReference type="OrthoDB" id="163333at2"/>
<dbReference type="RefSeq" id="WP_006574818.1">
    <property type="nucleotide sequence ID" value="NZ_AAXG02000047.1"/>
</dbReference>
<gene>
    <name evidence="5" type="ORF">BACCAP_04342</name>
</gene>
<evidence type="ECO:0000313" key="6">
    <source>
        <dbReference type="Proteomes" id="UP000003639"/>
    </source>
</evidence>
<keyword evidence="3" id="KW-0804">Transcription</keyword>
<dbReference type="InterPro" id="IPR000524">
    <property type="entry name" value="Tscrpt_reg_HTH_GntR"/>
</dbReference>
<reference evidence="5 6" key="1">
    <citation type="submission" date="2007-04" db="EMBL/GenBank/DDBJ databases">
        <authorList>
            <person name="Fulton L."/>
            <person name="Clifton S."/>
            <person name="Fulton B."/>
            <person name="Xu J."/>
            <person name="Minx P."/>
            <person name="Pepin K.H."/>
            <person name="Johnson M."/>
            <person name="Thiruvilangam P."/>
            <person name="Bhonagiri V."/>
            <person name="Nash W.E."/>
            <person name="Mardis E.R."/>
            <person name="Wilson R.K."/>
        </authorList>
    </citation>
    <scope>NUCLEOTIDE SEQUENCE [LARGE SCALE GENOMIC DNA]</scope>
    <source>
        <strain evidence="5 6">ATCC 29799</strain>
    </source>
</reference>
<dbReference type="Proteomes" id="UP000003639">
    <property type="component" value="Unassembled WGS sequence"/>
</dbReference>
<accession>A6P1H5</accession>
<dbReference type="STRING" id="411467.BACCAP_04342"/>
<dbReference type="PROSITE" id="PS50949">
    <property type="entry name" value="HTH_GNTR"/>
    <property type="match status" value="1"/>
</dbReference>
<dbReference type="EMBL" id="AAXG02000047">
    <property type="protein sequence ID" value="EDM97867.1"/>
    <property type="molecule type" value="Genomic_DNA"/>
</dbReference>
<evidence type="ECO:0000256" key="1">
    <source>
        <dbReference type="ARBA" id="ARBA00023015"/>
    </source>
</evidence>
<dbReference type="Gene3D" id="1.10.10.10">
    <property type="entry name" value="Winged helix-like DNA-binding domain superfamily/Winged helix DNA-binding domain"/>
    <property type="match status" value="1"/>
</dbReference>
<keyword evidence="1" id="KW-0805">Transcription regulation</keyword>